<keyword evidence="8" id="KW-0460">Magnesium</keyword>
<dbReference type="Gene3D" id="3.40.50.1000">
    <property type="entry name" value="HAD superfamily/HAD-like"/>
    <property type="match status" value="2"/>
</dbReference>
<evidence type="ECO:0000256" key="1">
    <source>
        <dbReference type="ARBA" id="ARBA00001946"/>
    </source>
</evidence>
<keyword evidence="7" id="KW-0378">Hydrolase</keyword>
<dbReference type="InterPro" id="IPR023214">
    <property type="entry name" value="HAD_sf"/>
</dbReference>
<evidence type="ECO:0000256" key="7">
    <source>
        <dbReference type="ARBA" id="ARBA00022801"/>
    </source>
</evidence>
<reference evidence="12" key="1">
    <citation type="submission" date="2022-11" db="UniProtKB">
        <authorList>
            <consortium name="WormBaseParasite"/>
        </authorList>
    </citation>
    <scope>IDENTIFICATION</scope>
</reference>
<sequence>MMSVTTMPKTERAPLSSSLNRQPVSTKTQPPTTMSREERTRWIWRHADSVCFDVDSTVCEDEAIDELAKYLGCGEEVAQFTRKAMNGCGNMTFRDALTARLANYLGCGEEVAQFTRKAMNGCGNMTFRDALTARLAIMKPTREQFETYARTHEPKLTVGIKELIKELKRRGIAVYLVSGGFRRIIMPVARLLGIPREHVFANELLFDDDGTFAGFDLSELTSDSGTPDVGKPAVCQLLKQRYHHKYMVMVGDGSTDMEASPPADAFVGFGGNQVRENVRREASWFVYGCDELIQELSASEP</sequence>
<dbReference type="AlphaFoldDB" id="A0A914WGV9"/>
<evidence type="ECO:0000313" key="11">
    <source>
        <dbReference type="Proteomes" id="UP000887566"/>
    </source>
</evidence>
<evidence type="ECO:0000256" key="10">
    <source>
        <dbReference type="SAM" id="MobiDB-lite"/>
    </source>
</evidence>
<evidence type="ECO:0000256" key="6">
    <source>
        <dbReference type="ARBA" id="ARBA00022723"/>
    </source>
</evidence>
<dbReference type="InterPro" id="IPR036412">
    <property type="entry name" value="HAD-like_sf"/>
</dbReference>
<dbReference type="GO" id="GO:0036424">
    <property type="term" value="F:L-phosphoserine phosphatase activity"/>
    <property type="evidence" value="ECO:0007669"/>
    <property type="project" value="TreeGrafter"/>
</dbReference>
<keyword evidence="6" id="KW-0479">Metal-binding</keyword>
<keyword evidence="11" id="KW-1185">Reference proteome</keyword>
<evidence type="ECO:0000256" key="9">
    <source>
        <dbReference type="ARBA" id="ARBA00023299"/>
    </source>
</evidence>
<protein>
    <recommendedName>
        <fullName evidence="4">Phosphoserine phosphatase</fullName>
        <ecNumber evidence="3">3.1.3.3</ecNumber>
    </recommendedName>
</protein>
<proteinExistence type="predicted"/>
<comment type="cofactor">
    <cofactor evidence="1">
        <name>Mg(2+)</name>
        <dbReference type="ChEBI" id="CHEBI:18420"/>
    </cofactor>
</comment>
<dbReference type="NCBIfam" id="TIGR01488">
    <property type="entry name" value="HAD-SF-IB"/>
    <property type="match status" value="1"/>
</dbReference>
<dbReference type="CDD" id="cd04309">
    <property type="entry name" value="HAD_PSP_eu"/>
    <property type="match status" value="1"/>
</dbReference>
<dbReference type="Pfam" id="PF00702">
    <property type="entry name" value="Hydrolase"/>
    <property type="match status" value="1"/>
</dbReference>
<evidence type="ECO:0000256" key="5">
    <source>
        <dbReference type="ARBA" id="ARBA00022605"/>
    </source>
</evidence>
<dbReference type="WBParaSite" id="PSAMB.scaffold4066size15807.g23401.t1">
    <property type="protein sequence ID" value="PSAMB.scaffold4066size15807.g23401.t1"/>
    <property type="gene ID" value="PSAMB.scaffold4066size15807.g23401"/>
</dbReference>
<organism evidence="11 12">
    <name type="scientific">Plectus sambesii</name>
    <dbReference type="NCBI Taxonomy" id="2011161"/>
    <lineage>
        <taxon>Eukaryota</taxon>
        <taxon>Metazoa</taxon>
        <taxon>Ecdysozoa</taxon>
        <taxon>Nematoda</taxon>
        <taxon>Chromadorea</taxon>
        <taxon>Plectida</taxon>
        <taxon>Plectina</taxon>
        <taxon>Plectoidea</taxon>
        <taxon>Plectidae</taxon>
        <taxon>Plectus</taxon>
    </lineage>
</organism>
<dbReference type="GO" id="GO:0000287">
    <property type="term" value="F:magnesium ion binding"/>
    <property type="evidence" value="ECO:0007669"/>
    <property type="project" value="TreeGrafter"/>
</dbReference>
<dbReference type="GO" id="GO:0005737">
    <property type="term" value="C:cytoplasm"/>
    <property type="evidence" value="ECO:0007669"/>
    <property type="project" value="TreeGrafter"/>
</dbReference>
<dbReference type="EC" id="3.1.3.3" evidence="3"/>
<accession>A0A914WGV9</accession>
<feature type="compositionally biased region" description="Polar residues" evidence="10">
    <location>
        <begin position="15"/>
        <end position="34"/>
    </location>
</feature>
<evidence type="ECO:0000256" key="3">
    <source>
        <dbReference type="ARBA" id="ARBA00012640"/>
    </source>
</evidence>
<evidence type="ECO:0000256" key="8">
    <source>
        <dbReference type="ARBA" id="ARBA00022842"/>
    </source>
</evidence>
<comment type="pathway">
    <text evidence="2">Amino-acid biosynthesis; L-serine biosynthesis; L-serine from 3-phospho-D-glycerate: step 3/3.</text>
</comment>
<name>A0A914WGV9_9BILA</name>
<dbReference type="Proteomes" id="UP000887566">
    <property type="component" value="Unplaced"/>
</dbReference>
<evidence type="ECO:0000313" key="12">
    <source>
        <dbReference type="WBParaSite" id="PSAMB.scaffold4066size15807.g23401.t1"/>
    </source>
</evidence>
<dbReference type="SUPFAM" id="SSF56784">
    <property type="entry name" value="HAD-like"/>
    <property type="match status" value="1"/>
</dbReference>
<dbReference type="Gene3D" id="1.10.150.210">
    <property type="entry name" value="Phosphoserine phosphatase, domain 2"/>
    <property type="match status" value="1"/>
</dbReference>
<dbReference type="PANTHER" id="PTHR43344">
    <property type="entry name" value="PHOSPHOSERINE PHOSPHATASE"/>
    <property type="match status" value="1"/>
</dbReference>
<dbReference type="InterPro" id="IPR050582">
    <property type="entry name" value="HAD-like_SerB"/>
</dbReference>
<keyword evidence="5" id="KW-0028">Amino-acid biosynthesis</keyword>
<dbReference type="GO" id="GO:0006564">
    <property type="term" value="P:L-serine biosynthetic process"/>
    <property type="evidence" value="ECO:0007669"/>
    <property type="project" value="UniProtKB-KW"/>
</dbReference>
<evidence type="ECO:0000256" key="2">
    <source>
        <dbReference type="ARBA" id="ARBA00005135"/>
    </source>
</evidence>
<keyword evidence="9" id="KW-0718">Serine biosynthesis</keyword>
<dbReference type="PANTHER" id="PTHR43344:SF2">
    <property type="entry name" value="PHOSPHOSERINE PHOSPHATASE"/>
    <property type="match status" value="1"/>
</dbReference>
<feature type="region of interest" description="Disordered" evidence="10">
    <location>
        <begin position="1"/>
        <end position="38"/>
    </location>
</feature>
<evidence type="ECO:0000256" key="4">
    <source>
        <dbReference type="ARBA" id="ARBA00015196"/>
    </source>
</evidence>